<dbReference type="OrthoDB" id="4828144at2"/>
<accession>A0A1H0WJB9</accession>
<dbReference type="Pfam" id="PF08940">
    <property type="entry name" value="DUF1918"/>
    <property type="match status" value="1"/>
</dbReference>
<dbReference type="STRING" id="504798.SAMN05421871_101686"/>
<dbReference type="EMBL" id="FNJB01000022">
    <property type="protein sequence ID" value="SDP90651.1"/>
    <property type="molecule type" value="Genomic_DNA"/>
</dbReference>
<evidence type="ECO:0000259" key="1">
    <source>
        <dbReference type="Pfam" id="PF08940"/>
    </source>
</evidence>
<keyword evidence="3" id="KW-1185">Reference proteome</keyword>
<dbReference type="RefSeq" id="WP_091384069.1">
    <property type="nucleotide sequence ID" value="NZ_FNDV01000001.1"/>
</dbReference>
<dbReference type="InterPro" id="IPR015035">
    <property type="entry name" value="DUF1918"/>
</dbReference>
<sequence length="62" mass="6696">MRAAVGDRLHVHGRNVGNADHLGEILEVRGADGAPPYLVKFNDGHESLVFPGPDCVVEHEPQ</sequence>
<dbReference type="Gene3D" id="2.30.30.440">
    <property type="entry name" value="Domain of unknown function DUF1918"/>
    <property type="match status" value="1"/>
</dbReference>
<evidence type="ECO:0000313" key="2">
    <source>
        <dbReference type="EMBL" id="SDP90651.1"/>
    </source>
</evidence>
<dbReference type="Proteomes" id="UP000199651">
    <property type="component" value="Unassembled WGS sequence"/>
</dbReference>
<name>A0A1H0WJB9_9PSEU</name>
<evidence type="ECO:0000313" key="3">
    <source>
        <dbReference type="Proteomes" id="UP000199651"/>
    </source>
</evidence>
<protein>
    <recommendedName>
        <fullName evidence="1">DUF1918 domain-containing protein</fullName>
    </recommendedName>
</protein>
<dbReference type="AlphaFoldDB" id="A0A1H0WJB9"/>
<dbReference type="SUPFAM" id="SSF50118">
    <property type="entry name" value="Cell growth inhibitor/plasmid maintenance toxic component"/>
    <property type="match status" value="1"/>
</dbReference>
<proteinExistence type="predicted"/>
<organism evidence="2 3">
    <name type="scientific">Actinokineospora alba</name>
    <dbReference type="NCBI Taxonomy" id="504798"/>
    <lineage>
        <taxon>Bacteria</taxon>
        <taxon>Bacillati</taxon>
        <taxon>Actinomycetota</taxon>
        <taxon>Actinomycetes</taxon>
        <taxon>Pseudonocardiales</taxon>
        <taxon>Pseudonocardiaceae</taxon>
        <taxon>Actinokineospora</taxon>
    </lineage>
</organism>
<gene>
    <name evidence="2" type="ORF">SAMN05192558_12218</name>
</gene>
<reference evidence="3" key="1">
    <citation type="submission" date="2016-10" db="EMBL/GenBank/DDBJ databases">
        <authorList>
            <person name="Varghese N."/>
            <person name="Submissions S."/>
        </authorList>
    </citation>
    <scope>NUCLEOTIDE SEQUENCE [LARGE SCALE GENOMIC DNA]</scope>
    <source>
        <strain evidence="3">IBRC-M 10655</strain>
    </source>
</reference>
<feature type="domain" description="DUF1918" evidence="1">
    <location>
        <begin position="1"/>
        <end position="57"/>
    </location>
</feature>